<evidence type="ECO:0000313" key="2">
    <source>
        <dbReference type="Proteomes" id="UP000805193"/>
    </source>
</evidence>
<comment type="caution">
    <text evidence="1">The sequence shown here is derived from an EMBL/GenBank/DDBJ whole genome shotgun (WGS) entry which is preliminary data.</text>
</comment>
<proteinExistence type="predicted"/>
<protein>
    <submittedName>
        <fullName evidence="1">Uncharacterized protein</fullName>
    </submittedName>
</protein>
<accession>A0AC60PC30</accession>
<gene>
    <name evidence="1" type="ORF">HPB47_006108</name>
</gene>
<evidence type="ECO:0000313" key="1">
    <source>
        <dbReference type="EMBL" id="KAG0416821.1"/>
    </source>
</evidence>
<organism evidence="1 2">
    <name type="scientific">Ixodes persulcatus</name>
    <name type="common">Taiga tick</name>
    <dbReference type="NCBI Taxonomy" id="34615"/>
    <lineage>
        <taxon>Eukaryota</taxon>
        <taxon>Metazoa</taxon>
        <taxon>Ecdysozoa</taxon>
        <taxon>Arthropoda</taxon>
        <taxon>Chelicerata</taxon>
        <taxon>Arachnida</taxon>
        <taxon>Acari</taxon>
        <taxon>Parasitiformes</taxon>
        <taxon>Ixodida</taxon>
        <taxon>Ixodoidea</taxon>
        <taxon>Ixodidae</taxon>
        <taxon>Ixodinae</taxon>
        <taxon>Ixodes</taxon>
    </lineage>
</organism>
<dbReference type="Proteomes" id="UP000805193">
    <property type="component" value="Unassembled WGS sequence"/>
</dbReference>
<reference evidence="1 2" key="1">
    <citation type="journal article" date="2020" name="Cell">
        <title>Large-Scale Comparative Analyses of Tick Genomes Elucidate Their Genetic Diversity and Vector Capacities.</title>
        <authorList>
            <consortium name="Tick Genome and Microbiome Consortium (TIGMIC)"/>
            <person name="Jia N."/>
            <person name="Wang J."/>
            <person name="Shi W."/>
            <person name="Du L."/>
            <person name="Sun Y."/>
            <person name="Zhan W."/>
            <person name="Jiang J.F."/>
            <person name="Wang Q."/>
            <person name="Zhang B."/>
            <person name="Ji P."/>
            <person name="Bell-Sakyi L."/>
            <person name="Cui X.M."/>
            <person name="Yuan T.T."/>
            <person name="Jiang B.G."/>
            <person name="Yang W.F."/>
            <person name="Lam T.T."/>
            <person name="Chang Q.C."/>
            <person name="Ding S.J."/>
            <person name="Wang X.J."/>
            <person name="Zhu J.G."/>
            <person name="Ruan X.D."/>
            <person name="Zhao L."/>
            <person name="Wei J.T."/>
            <person name="Ye R.Z."/>
            <person name="Que T.C."/>
            <person name="Du C.H."/>
            <person name="Zhou Y.H."/>
            <person name="Cheng J.X."/>
            <person name="Dai P.F."/>
            <person name="Guo W.B."/>
            <person name="Han X.H."/>
            <person name="Huang E.J."/>
            <person name="Li L.F."/>
            <person name="Wei W."/>
            <person name="Gao Y.C."/>
            <person name="Liu J.Z."/>
            <person name="Shao H.Z."/>
            <person name="Wang X."/>
            <person name="Wang C.C."/>
            <person name="Yang T.C."/>
            <person name="Huo Q.B."/>
            <person name="Li W."/>
            <person name="Chen H.Y."/>
            <person name="Chen S.E."/>
            <person name="Zhou L.G."/>
            <person name="Ni X.B."/>
            <person name="Tian J.H."/>
            <person name="Sheng Y."/>
            <person name="Liu T."/>
            <person name="Pan Y.S."/>
            <person name="Xia L.Y."/>
            <person name="Li J."/>
            <person name="Zhao F."/>
            <person name="Cao W.C."/>
        </authorList>
    </citation>
    <scope>NUCLEOTIDE SEQUENCE [LARGE SCALE GENOMIC DNA]</scope>
    <source>
        <strain evidence="1">Iper-2018</strain>
    </source>
</reference>
<sequence>MSRSVDLARSPRTSPATPRRLPRSLAGPAASEVEGSAGDRGGGGDSSGDAIHVPIASRGTLIRQALLYYGRRITRRPEDDREALPVGPRAGLLSGPRVRRIPAGSRYGAPLVPAGSPPITDALPPERRVRSPVCAVVAPARHHNSSGSPL</sequence>
<dbReference type="EMBL" id="JABSTQ010010916">
    <property type="protein sequence ID" value="KAG0416821.1"/>
    <property type="molecule type" value="Genomic_DNA"/>
</dbReference>
<name>A0AC60PC30_IXOPE</name>
<keyword evidence="2" id="KW-1185">Reference proteome</keyword>